<evidence type="ECO:0000313" key="1">
    <source>
        <dbReference type="EMBL" id="SDN97454.1"/>
    </source>
</evidence>
<dbReference type="AlphaFoldDB" id="A0A1H0FS91"/>
<organism evidence="1 2">
    <name type="scientific">Desulfonauticus submarinus</name>
    <dbReference type="NCBI Taxonomy" id="206665"/>
    <lineage>
        <taxon>Bacteria</taxon>
        <taxon>Pseudomonadati</taxon>
        <taxon>Thermodesulfobacteriota</taxon>
        <taxon>Desulfovibrionia</taxon>
        <taxon>Desulfovibrionales</taxon>
        <taxon>Desulfonauticaceae</taxon>
        <taxon>Desulfonauticus</taxon>
    </lineage>
</organism>
<dbReference type="Proteomes" id="UP000199602">
    <property type="component" value="Unassembled WGS sequence"/>
</dbReference>
<gene>
    <name evidence="1" type="ORF">SAMN04488516_1141</name>
</gene>
<sequence>LLRHEGMELGWRELFWSWSGDWGCGKKVIDKLRWSELEGKAP</sequence>
<name>A0A1H0FS91_9BACT</name>
<protein>
    <submittedName>
        <fullName evidence="1">Uncharacterized protein</fullName>
    </submittedName>
</protein>
<proteinExistence type="predicted"/>
<accession>A0A1H0FS91</accession>
<reference evidence="1 2" key="1">
    <citation type="submission" date="2016-10" db="EMBL/GenBank/DDBJ databases">
        <authorList>
            <person name="de Groot N.N."/>
        </authorList>
    </citation>
    <scope>NUCLEOTIDE SEQUENCE [LARGE SCALE GENOMIC DNA]</scope>
    <source>
        <strain evidence="1 2">DSM 15269</strain>
    </source>
</reference>
<feature type="non-terminal residue" evidence="1">
    <location>
        <position position="1"/>
    </location>
</feature>
<keyword evidence="2" id="KW-1185">Reference proteome</keyword>
<dbReference type="EMBL" id="FNIN01000014">
    <property type="protein sequence ID" value="SDN97454.1"/>
    <property type="molecule type" value="Genomic_DNA"/>
</dbReference>
<evidence type="ECO:0000313" key="2">
    <source>
        <dbReference type="Proteomes" id="UP000199602"/>
    </source>
</evidence>